<keyword evidence="2" id="KW-1133">Transmembrane helix</keyword>
<dbReference type="Proteomes" id="UP000037035">
    <property type="component" value="Unassembled WGS sequence"/>
</dbReference>
<evidence type="ECO:0000313" key="3">
    <source>
        <dbReference type="EMBL" id="KNZ49605.1"/>
    </source>
</evidence>
<evidence type="ECO:0000256" key="1">
    <source>
        <dbReference type="SAM" id="MobiDB-lite"/>
    </source>
</evidence>
<feature type="transmembrane region" description="Helical" evidence="2">
    <location>
        <begin position="46"/>
        <end position="64"/>
    </location>
</feature>
<proteinExistence type="predicted"/>
<sequence>MNSAIHSNIHQIFFLLLFISKFHIISEMFQKKHDLWDLPGSARTRMVHWFLLNSLIHNIILIIYSKSKELVPADHTNTDGFNIVPIQIHTFYPTNSWDISEKKKNGWVFNPQKLDLQPPKSVNIFWGLQKIQQPVWCMSQPPETSPAIFWGWEIPQPQAPQGVSAPIIILGWTRWSPTPNYQHQQIRKTQNIKKNSKPLPAQNMASGNAIKKRKIIVLACLEKKWFHRDESIENIDHEDGKQSGEDSGNKCNPEEMVDSIQKGNNNILKCDRYDLLIFSSPLGGSSDQDKRNKNPHNNPKFTNLIDFPFSCALWYALLVATFPNFYFIGFYGFIYMYHRFHKNFSCLLLIISMYIKIYAFIQPLISFISILNMLYQWKPAQHDIIHFQHLVVPTSNNPSLACLTNKNYSQLSIKDRSINPSHIICRGTSGLFPWHLHASAITSLS</sequence>
<feature type="region of interest" description="Disordered" evidence="1">
    <location>
        <begin position="235"/>
        <end position="256"/>
    </location>
</feature>
<feature type="transmembrane region" description="Helical" evidence="2">
    <location>
        <begin position="312"/>
        <end position="334"/>
    </location>
</feature>
<dbReference type="EMBL" id="LAVV01010064">
    <property type="protein sequence ID" value="KNZ49605.1"/>
    <property type="molecule type" value="Genomic_DNA"/>
</dbReference>
<dbReference type="VEuPathDB" id="FungiDB:VP01_4909g1"/>
<evidence type="ECO:0000313" key="4">
    <source>
        <dbReference type="Proteomes" id="UP000037035"/>
    </source>
</evidence>
<keyword evidence="2" id="KW-0472">Membrane</keyword>
<keyword evidence="2" id="KW-0812">Transmembrane</keyword>
<gene>
    <name evidence="3" type="ORF">VP01_4909g1</name>
</gene>
<accession>A0A0L6UP41</accession>
<evidence type="ECO:0000256" key="2">
    <source>
        <dbReference type="SAM" id="Phobius"/>
    </source>
</evidence>
<feature type="compositionally biased region" description="Basic and acidic residues" evidence="1">
    <location>
        <begin position="235"/>
        <end position="248"/>
    </location>
</feature>
<reference evidence="3 4" key="1">
    <citation type="submission" date="2015-08" db="EMBL/GenBank/DDBJ databases">
        <title>Next Generation Sequencing and Analysis of the Genome of Puccinia sorghi L Schw, the Causal Agent of Maize Common Rust.</title>
        <authorList>
            <person name="Rochi L."/>
            <person name="Burguener G."/>
            <person name="Darino M."/>
            <person name="Turjanski A."/>
            <person name="Kreff E."/>
            <person name="Dieguez M.J."/>
            <person name="Sacco F."/>
        </authorList>
    </citation>
    <scope>NUCLEOTIDE SEQUENCE [LARGE SCALE GENOMIC DNA]</scope>
    <source>
        <strain evidence="3 4">RO10H11247</strain>
    </source>
</reference>
<feature type="transmembrane region" description="Helical" evidence="2">
    <location>
        <begin position="6"/>
        <end position="25"/>
    </location>
</feature>
<name>A0A0L6UP41_9BASI</name>
<organism evidence="3 4">
    <name type="scientific">Puccinia sorghi</name>
    <dbReference type="NCBI Taxonomy" id="27349"/>
    <lineage>
        <taxon>Eukaryota</taxon>
        <taxon>Fungi</taxon>
        <taxon>Dikarya</taxon>
        <taxon>Basidiomycota</taxon>
        <taxon>Pucciniomycotina</taxon>
        <taxon>Pucciniomycetes</taxon>
        <taxon>Pucciniales</taxon>
        <taxon>Pucciniaceae</taxon>
        <taxon>Puccinia</taxon>
    </lineage>
</organism>
<keyword evidence="4" id="KW-1185">Reference proteome</keyword>
<protein>
    <submittedName>
        <fullName evidence="3">Putative signal peptide protein</fullName>
    </submittedName>
</protein>
<feature type="transmembrane region" description="Helical" evidence="2">
    <location>
        <begin position="346"/>
        <end position="375"/>
    </location>
</feature>
<dbReference type="AlphaFoldDB" id="A0A0L6UP41"/>
<comment type="caution">
    <text evidence="3">The sequence shown here is derived from an EMBL/GenBank/DDBJ whole genome shotgun (WGS) entry which is preliminary data.</text>
</comment>